<feature type="signal peptide" evidence="2">
    <location>
        <begin position="1"/>
        <end position="22"/>
    </location>
</feature>
<organism evidence="3 4">
    <name type="scientific">Halobacillus karajensis</name>
    <dbReference type="NCBI Taxonomy" id="195088"/>
    <lineage>
        <taxon>Bacteria</taxon>
        <taxon>Bacillati</taxon>
        <taxon>Bacillota</taxon>
        <taxon>Bacilli</taxon>
        <taxon>Bacillales</taxon>
        <taxon>Bacillaceae</taxon>
        <taxon>Halobacillus</taxon>
    </lineage>
</organism>
<accession>A0A024P3J2</accession>
<reference evidence="3 4" key="2">
    <citation type="submission" date="2014-05" db="EMBL/GenBank/DDBJ databases">
        <title>Draft genome sequence of Halobacillus karajensis HK-03.</title>
        <authorList>
            <person name="Khelaifia S."/>
            <person name="Croce O."/>
            <person name="Lagier J.C."/>
            <person name="Raoult D."/>
        </authorList>
    </citation>
    <scope>NUCLEOTIDE SEQUENCE [LARGE SCALE GENOMIC DNA]</scope>
    <source>
        <strain evidence="3 4">HD-03</strain>
    </source>
</reference>
<feature type="chain" id="PRO_5001532519" description="Lipoprotein" evidence="2">
    <location>
        <begin position="23"/>
        <end position="225"/>
    </location>
</feature>
<evidence type="ECO:0008006" key="5">
    <source>
        <dbReference type="Google" id="ProtNLM"/>
    </source>
</evidence>
<gene>
    <name evidence="3" type="ORF">BN983_00654</name>
</gene>
<dbReference type="Proteomes" id="UP000028868">
    <property type="component" value="Unassembled WGS sequence"/>
</dbReference>
<evidence type="ECO:0000256" key="1">
    <source>
        <dbReference type="SAM" id="MobiDB-lite"/>
    </source>
</evidence>
<dbReference type="AlphaFoldDB" id="A0A024P3J2"/>
<evidence type="ECO:0000313" key="3">
    <source>
        <dbReference type="EMBL" id="CDQ22446.1"/>
    </source>
</evidence>
<keyword evidence="2" id="KW-0732">Signal</keyword>
<name>A0A024P3J2_9BACI</name>
<sequence>MLKINGLMAMMVLLFIGCRANADTEEPVDMTPVEESEITLEEQESSKDKEKKMQLTLENTTYSFVYKDYPILSQYVHNFDQPEEQLRRLPFSKIKKDQYRVEFACHEERCSHLMIDFNKKDSYLMSDLSRLVSTHVSPDQHFVAFIYQRDHDGEHRHQLIVMDLDTLEPVELEPNGDHLIPKPNQYQYAIHSVTFMDEEKLQITSDDPMADPSVEEPVHSLWIYQ</sequence>
<dbReference type="EMBL" id="CCDI010000001">
    <property type="protein sequence ID" value="CDQ22446.1"/>
    <property type="molecule type" value="Genomic_DNA"/>
</dbReference>
<keyword evidence="4" id="KW-1185">Reference proteome</keyword>
<feature type="region of interest" description="Disordered" evidence="1">
    <location>
        <begin position="27"/>
        <end position="50"/>
    </location>
</feature>
<proteinExistence type="predicted"/>
<protein>
    <recommendedName>
        <fullName evidence="5">Lipoprotein</fullName>
    </recommendedName>
</protein>
<evidence type="ECO:0000313" key="4">
    <source>
        <dbReference type="Proteomes" id="UP000028868"/>
    </source>
</evidence>
<evidence type="ECO:0000256" key="2">
    <source>
        <dbReference type="SAM" id="SignalP"/>
    </source>
</evidence>
<dbReference type="PROSITE" id="PS51257">
    <property type="entry name" value="PROKAR_LIPOPROTEIN"/>
    <property type="match status" value="1"/>
</dbReference>
<reference evidence="4" key="1">
    <citation type="submission" date="2014-03" db="EMBL/GenBank/DDBJ databases">
        <authorList>
            <person name="Urmite Genomes U."/>
        </authorList>
    </citation>
    <scope>NUCLEOTIDE SEQUENCE [LARGE SCALE GENOMIC DNA]</scope>
    <source>
        <strain evidence="4">HD-03</strain>
    </source>
</reference>
<feature type="compositionally biased region" description="Acidic residues" evidence="1">
    <location>
        <begin position="27"/>
        <end position="43"/>
    </location>
</feature>
<comment type="caution">
    <text evidence="3">The sequence shown here is derived from an EMBL/GenBank/DDBJ whole genome shotgun (WGS) entry which is preliminary data.</text>
</comment>
<dbReference type="RefSeq" id="WP_035505765.1">
    <property type="nucleotide sequence ID" value="NZ_CCDH010000002.1"/>
</dbReference>